<dbReference type="Proteomes" id="UP001154272">
    <property type="component" value="Unassembled WGS sequence"/>
</dbReference>
<proteinExistence type="predicted"/>
<name>A0ABM9HKF5_9PROT</name>
<reference evidence="1" key="1">
    <citation type="submission" date="2022-10" db="EMBL/GenBank/DDBJ databases">
        <authorList>
            <person name="Botero Cardona J."/>
        </authorList>
    </citation>
    <scope>NUCLEOTIDE SEQUENCE</scope>
    <source>
        <strain evidence="1">R-83534</strain>
    </source>
</reference>
<sequence>MKIFQNIAANVDIQYNVYIMNIYIILSEKSSPKDCNINSQLKIDFIRCNAILPNYVKHIKNILENTLFYF</sequence>
<accession>A0ABM9HKF5</accession>
<protein>
    <submittedName>
        <fullName evidence="1">Uncharacterized protein</fullName>
    </submittedName>
</protein>
<dbReference type="EMBL" id="CAMXCH010000001">
    <property type="protein sequence ID" value="CAI3930751.1"/>
    <property type="molecule type" value="Genomic_DNA"/>
</dbReference>
<gene>
    <name evidence="1" type="ORF">R83534S58_LOCUS519</name>
</gene>
<comment type="caution">
    <text evidence="1">The sequence shown here is derived from an EMBL/GenBank/DDBJ whole genome shotgun (WGS) entry which is preliminary data.</text>
</comment>
<evidence type="ECO:0000313" key="2">
    <source>
        <dbReference type="Proteomes" id="UP001154272"/>
    </source>
</evidence>
<organism evidence="1 2">
    <name type="scientific">Commensalibacter papalotli</name>
    <name type="common">ex Botero et al. 2024</name>
    <dbReference type="NCBI Taxonomy" id="2972766"/>
    <lineage>
        <taxon>Bacteria</taxon>
        <taxon>Pseudomonadati</taxon>
        <taxon>Pseudomonadota</taxon>
        <taxon>Alphaproteobacteria</taxon>
        <taxon>Acetobacterales</taxon>
        <taxon>Acetobacteraceae</taxon>
    </lineage>
</organism>
<evidence type="ECO:0000313" key="1">
    <source>
        <dbReference type="EMBL" id="CAI3930751.1"/>
    </source>
</evidence>
<keyword evidence="2" id="KW-1185">Reference proteome</keyword>